<keyword evidence="1" id="KW-0812">Transmembrane</keyword>
<dbReference type="Proteomes" id="UP000070299">
    <property type="component" value="Unassembled WGS sequence"/>
</dbReference>
<proteinExistence type="predicted"/>
<dbReference type="OrthoDB" id="6118195at2"/>
<name>A0A148KMK0_9ALTE</name>
<comment type="caution">
    <text evidence="3">The sequence shown here is derived from an EMBL/GenBank/DDBJ whole genome shotgun (WGS) entry which is preliminary data.</text>
</comment>
<organism evidence="3 4">
    <name type="scientific">Paraglaciecola hydrolytica</name>
    <dbReference type="NCBI Taxonomy" id="1799789"/>
    <lineage>
        <taxon>Bacteria</taxon>
        <taxon>Pseudomonadati</taxon>
        <taxon>Pseudomonadota</taxon>
        <taxon>Gammaproteobacteria</taxon>
        <taxon>Alteromonadales</taxon>
        <taxon>Alteromonadaceae</taxon>
        <taxon>Paraglaciecola</taxon>
    </lineage>
</organism>
<evidence type="ECO:0000313" key="4">
    <source>
        <dbReference type="Proteomes" id="UP000070299"/>
    </source>
</evidence>
<evidence type="ECO:0000313" key="3">
    <source>
        <dbReference type="EMBL" id="KXI27532.1"/>
    </source>
</evidence>
<keyword evidence="1" id="KW-1133">Transmembrane helix</keyword>
<feature type="transmembrane region" description="Helical" evidence="1">
    <location>
        <begin position="57"/>
        <end position="75"/>
    </location>
</feature>
<reference evidence="4" key="1">
    <citation type="submission" date="2016-02" db="EMBL/GenBank/DDBJ databases">
        <authorList>
            <person name="Schultz-Johansen M."/>
            <person name="Glaring M.A."/>
            <person name="Bech P.K."/>
            <person name="Stougaard P."/>
        </authorList>
    </citation>
    <scope>NUCLEOTIDE SEQUENCE [LARGE SCALE GENOMIC DNA]</scope>
    <source>
        <strain evidence="4">S66</strain>
    </source>
</reference>
<dbReference type="InterPro" id="IPR025588">
    <property type="entry name" value="YcxB-like_C"/>
</dbReference>
<protein>
    <recommendedName>
        <fullName evidence="2">YcxB-like C-terminal domain-containing protein</fullName>
    </recommendedName>
</protein>
<feature type="transmembrane region" description="Helical" evidence="1">
    <location>
        <begin position="34"/>
        <end position="51"/>
    </location>
</feature>
<dbReference type="Pfam" id="PF14317">
    <property type="entry name" value="YcxB"/>
    <property type="match status" value="1"/>
</dbReference>
<keyword evidence="4" id="KW-1185">Reference proteome</keyword>
<evidence type="ECO:0000259" key="2">
    <source>
        <dbReference type="Pfam" id="PF14317"/>
    </source>
</evidence>
<evidence type="ECO:0000256" key="1">
    <source>
        <dbReference type="SAM" id="Phobius"/>
    </source>
</evidence>
<dbReference type="STRING" id="1799789.AX660_22220"/>
<feature type="domain" description="YcxB-like C-terminal" evidence="2">
    <location>
        <begin position="98"/>
        <end position="154"/>
    </location>
</feature>
<accession>A0A148KMK0</accession>
<sequence>MTTDFSYSTTYILDKSHFSETYDASAPSDNANKVYLLAGLLSLAGLSLLLLTEIEPFIAWFIIALAGLEIFSLRFRKPWWLARQLISKAANTELTLHINEEGVSSKSLHVESTILWADINKIEQTSQGWMLFHTKGKNYVAGRCLSEQANEFIQAKSRTES</sequence>
<keyword evidence="1" id="KW-0472">Membrane</keyword>
<dbReference type="AlphaFoldDB" id="A0A148KMK0"/>
<gene>
    <name evidence="3" type="ORF">AX660_22220</name>
</gene>
<dbReference type="EMBL" id="LSNE01000011">
    <property type="protein sequence ID" value="KXI27532.1"/>
    <property type="molecule type" value="Genomic_DNA"/>
</dbReference>